<reference evidence="1 2" key="1">
    <citation type="submission" date="2022-10" db="EMBL/GenBank/DDBJ databases">
        <title>Paenibacillus description and whole genome data of maize root bacterial community.</title>
        <authorList>
            <person name="Marton D."/>
            <person name="Farkas M."/>
            <person name="Cserhati M."/>
        </authorList>
    </citation>
    <scope>NUCLEOTIDE SEQUENCE [LARGE SCALE GENOMIC DNA]</scope>
    <source>
        <strain evidence="1 2">P96</strain>
    </source>
</reference>
<gene>
    <name evidence="1" type="ORF">OIN60_20575</name>
</gene>
<organism evidence="1 2">
    <name type="scientific">Paenibacillus zeirhizosphaerae</name>
    <dbReference type="NCBI Taxonomy" id="2987519"/>
    <lineage>
        <taxon>Bacteria</taxon>
        <taxon>Bacillati</taxon>
        <taxon>Bacillota</taxon>
        <taxon>Bacilli</taxon>
        <taxon>Bacillales</taxon>
        <taxon>Paenibacillaceae</taxon>
        <taxon>Paenibacillus</taxon>
    </lineage>
</organism>
<dbReference type="InterPro" id="IPR025678">
    <property type="entry name" value="Imm3"/>
</dbReference>
<dbReference type="RefSeq" id="WP_305756770.1">
    <property type="nucleotide sequence ID" value="NZ_JAPCKK010000031.1"/>
</dbReference>
<evidence type="ECO:0000313" key="2">
    <source>
        <dbReference type="Proteomes" id="UP001241848"/>
    </source>
</evidence>
<sequence length="116" mass="13241">MQDWEYNELVEHVDEVFNNSIKDGLNALQAGGRCLYEFANVIEEGETEKTIFYINLALLQMDRGVLSTRVYEEIGSIVETFDIDKFVSELSLDDAMDLSERIQSVKTKLPSIEIIS</sequence>
<evidence type="ECO:0000313" key="1">
    <source>
        <dbReference type="EMBL" id="MDP4099120.1"/>
    </source>
</evidence>
<dbReference type="Proteomes" id="UP001241848">
    <property type="component" value="Unassembled WGS sequence"/>
</dbReference>
<dbReference type="EMBL" id="JAPCKK010000031">
    <property type="protein sequence ID" value="MDP4099120.1"/>
    <property type="molecule type" value="Genomic_DNA"/>
</dbReference>
<dbReference type="Pfam" id="PF14425">
    <property type="entry name" value="Imm3"/>
    <property type="match status" value="1"/>
</dbReference>
<name>A0ABT9FWP8_9BACL</name>
<protein>
    <submittedName>
        <fullName evidence="1">Imm3 family immunity protein</fullName>
    </submittedName>
</protein>
<comment type="caution">
    <text evidence="1">The sequence shown here is derived from an EMBL/GenBank/DDBJ whole genome shotgun (WGS) entry which is preliminary data.</text>
</comment>
<keyword evidence="2" id="KW-1185">Reference proteome</keyword>
<accession>A0ABT9FWP8</accession>
<proteinExistence type="predicted"/>